<protein>
    <submittedName>
        <fullName evidence="1">DUF1491 family protein</fullName>
    </submittedName>
</protein>
<reference evidence="1 2" key="1">
    <citation type="submission" date="2020-07" db="EMBL/GenBank/DDBJ databases">
        <title>Complete genome sequence for Sandaracinobacter sp. M6.</title>
        <authorList>
            <person name="Tang Y."/>
            <person name="Liu Q."/>
            <person name="Guo Z."/>
            <person name="Lei P."/>
            <person name="Huang B."/>
        </authorList>
    </citation>
    <scope>NUCLEOTIDE SEQUENCE [LARGE SCALE GENOMIC DNA]</scope>
    <source>
        <strain evidence="1 2">M6</strain>
    </source>
</reference>
<proteinExistence type="predicted"/>
<dbReference type="Gene3D" id="3.40.1530.20">
    <property type="entry name" value="Protein of unknown function (DUF1491)"/>
    <property type="match status" value="1"/>
</dbReference>
<dbReference type="EMBL" id="CP059851">
    <property type="protein sequence ID" value="QMW22808.1"/>
    <property type="molecule type" value="Genomic_DNA"/>
</dbReference>
<accession>A0A7G5IHG6</accession>
<dbReference type="KEGG" id="sand:H3309_16155"/>
<dbReference type="Pfam" id="PF07372">
    <property type="entry name" value="DUF1491"/>
    <property type="match status" value="1"/>
</dbReference>
<gene>
    <name evidence="1" type="ORF">H3309_16155</name>
</gene>
<keyword evidence="2" id="KW-1185">Reference proteome</keyword>
<sequence>MSDLPSGLWVSGLMRRVQAAGGFATLIARGEAERGNILLLHRDAGGVRAWERVPDVGSGHRWRVAAEDDESVTRFVARQQRFDPDLWVVELDVPHLQRFIDGMCDKS</sequence>
<dbReference type="Proteomes" id="UP000515292">
    <property type="component" value="Chromosome"/>
</dbReference>
<dbReference type="AlphaFoldDB" id="A0A7G5IHG6"/>
<evidence type="ECO:0000313" key="2">
    <source>
        <dbReference type="Proteomes" id="UP000515292"/>
    </source>
</evidence>
<evidence type="ECO:0000313" key="1">
    <source>
        <dbReference type="EMBL" id="QMW22808.1"/>
    </source>
</evidence>
<dbReference type="InterPro" id="IPR009964">
    <property type="entry name" value="DUF1491"/>
</dbReference>
<name>A0A7G5IHG6_9SPHN</name>
<dbReference type="RefSeq" id="WP_182296056.1">
    <property type="nucleotide sequence ID" value="NZ_CP059851.1"/>
</dbReference>
<organism evidence="1 2">
    <name type="scientific">Sandaracinobacteroides saxicola</name>
    <dbReference type="NCBI Taxonomy" id="2759707"/>
    <lineage>
        <taxon>Bacteria</taxon>
        <taxon>Pseudomonadati</taxon>
        <taxon>Pseudomonadota</taxon>
        <taxon>Alphaproteobacteria</taxon>
        <taxon>Sphingomonadales</taxon>
        <taxon>Sphingosinicellaceae</taxon>
        <taxon>Sandaracinobacteroides</taxon>
    </lineage>
</organism>